<dbReference type="PATRIC" id="fig|889204.5.peg.1662"/>
<feature type="transmembrane region" description="Helical" evidence="1">
    <location>
        <begin position="36"/>
        <end position="56"/>
    </location>
</feature>
<sequence>MEIKKKVIKFSLFLALAILGYLFGFLSIWVNSKLDYNSTLIMIFSSLFLLFANTDANKLFFNYKNIEIVDEVRINKYVSILKYLYLYFTSYPLIISAIKEIHCFYTNLNWEMIQTHPINFVLSILLPYIFALVLIDIFKRINYLIMSKEHKIRMFIKILLSNKILLSIYRIELRHIILKKKYPAILDNTKKNLKEKLNIDSIHLAPVSNQDISIYSNNTDSYILTVQIKYIDTAKEEPLTIESILLKIQIDFENNRINHVEFLD</sequence>
<keyword evidence="1" id="KW-0472">Membrane</keyword>
<evidence type="ECO:0000256" key="1">
    <source>
        <dbReference type="SAM" id="Phobius"/>
    </source>
</evidence>
<comment type="caution">
    <text evidence="2">The sequence shown here is derived from an EMBL/GenBank/DDBJ whole genome shotgun (WGS) entry which is preliminary data.</text>
</comment>
<gene>
    <name evidence="2" type="ORF">HMPREF9423_0906</name>
</gene>
<dbReference type="HOGENOM" id="CLU_1053440_0_0_9"/>
<accession>E8K093</accession>
<proteinExistence type="predicted"/>
<dbReference type="AlphaFoldDB" id="E8K093"/>
<keyword evidence="3" id="KW-1185">Reference proteome</keyword>
<feature type="transmembrane region" description="Helical" evidence="1">
    <location>
        <begin position="118"/>
        <end position="138"/>
    </location>
</feature>
<evidence type="ECO:0000313" key="3">
    <source>
        <dbReference type="Proteomes" id="UP000002815"/>
    </source>
</evidence>
<feature type="transmembrane region" description="Helical" evidence="1">
    <location>
        <begin position="77"/>
        <end position="98"/>
    </location>
</feature>
<protein>
    <submittedName>
        <fullName evidence="2">Uncharacterized protein</fullName>
    </submittedName>
</protein>
<dbReference type="RefSeq" id="WP_006148573.1">
    <property type="nucleotide sequence ID" value="NZ_AJTA01000044.1"/>
</dbReference>
<dbReference type="GeneID" id="29747267"/>
<evidence type="ECO:0000313" key="2">
    <source>
        <dbReference type="EMBL" id="EFX36672.1"/>
    </source>
</evidence>
<dbReference type="Proteomes" id="UP000002815">
    <property type="component" value="Unassembled WGS sequence"/>
</dbReference>
<name>E8K093_9STRE</name>
<feature type="transmembrane region" description="Helical" evidence="1">
    <location>
        <begin position="12"/>
        <end position="30"/>
    </location>
</feature>
<dbReference type="EMBL" id="AEVD01000007">
    <property type="protein sequence ID" value="EFX36672.1"/>
    <property type="molecule type" value="Genomic_DNA"/>
</dbReference>
<reference evidence="2 3" key="1">
    <citation type="submission" date="2010-12" db="EMBL/GenBank/DDBJ databases">
        <authorList>
            <person name="Muzny D."/>
            <person name="Qin X."/>
            <person name="Deng J."/>
            <person name="Jiang H."/>
            <person name="Liu Y."/>
            <person name="Qu J."/>
            <person name="Song X.-Z."/>
            <person name="Zhang L."/>
            <person name="Thornton R."/>
            <person name="Coyle M."/>
            <person name="Francisco L."/>
            <person name="Jackson L."/>
            <person name="Javaid M."/>
            <person name="Korchina V."/>
            <person name="Kovar C."/>
            <person name="Mata R."/>
            <person name="Mathew T."/>
            <person name="Ngo R."/>
            <person name="Nguyen L."/>
            <person name="Nguyen N."/>
            <person name="Okwuonu G."/>
            <person name="Ongeri F."/>
            <person name="Pham C."/>
            <person name="Simmons D."/>
            <person name="Wilczek-Boney K."/>
            <person name="Hale W."/>
            <person name="Jakkamsetti A."/>
            <person name="Pham P."/>
            <person name="Ruth R."/>
            <person name="San Lucas F."/>
            <person name="Warren J."/>
            <person name="Zhang J."/>
            <person name="Zhao Z."/>
            <person name="Zhou C."/>
            <person name="Zhu D."/>
            <person name="Lee S."/>
            <person name="Bess C."/>
            <person name="Blankenburg K."/>
            <person name="Forbes L."/>
            <person name="Fu Q."/>
            <person name="Gubbala S."/>
            <person name="Hirani K."/>
            <person name="Jayaseelan J.C."/>
            <person name="Lara F."/>
            <person name="Munidasa M."/>
            <person name="Palculict T."/>
            <person name="Patil S."/>
            <person name="Pu L.-L."/>
            <person name="Saada N."/>
            <person name="Tang L."/>
            <person name="Weissenberger G."/>
            <person name="Zhu Y."/>
            <person name="Hemphill L."/>
            <person name="Shang Y."/>
            <person name="Youmans B."/>
            <person name="Ayvaz T."/>
            <person name="Ross M."/>
            <person name="Santibanez J."/>
            <person name="Aqrawi P."/>
            <person name="Gross S."/>
            <person name="Joshi V."/>
            <person name="Fowler G."/>
            <person name="Nazareth L."/>
            <person name="Reid J."/>
            <person name="Worley K."/>
            <person name="Petrosino J."/>
            <person name="Highlander S."/>
            <person name="Gibbs R."/>
        </authorList>
    </citation>
    <scope>NUCLEOTIDE SEQUENCE [LARGE SCALE GENOMIC DNA]</scope>
    <source>
        <strain evidence="2 3">ATCC 700779</strain>
    </source>
</reference>
<keyword evidence="1" id="KW-1133">Transmembrane helix</keyword>
<keyword evidence="1" id="KW-0812">Transmembrane</keyword>
<organism evidence="2 3">
    <name type="scientific">Streptococcus infantis ATCC 700779</name>
    <dbReference type="NCBI Taxonomy" id="889204"/>
    <lineage>
        <taxon>Bacteria</taxon>
        <taxon>Bacillati</taxon>
        <taxon>Bacillota</taxon>
        <taxon>Bacilli</taxon>
        <taxon>Lactobacillales</taxon>
        <taxon>Streptococcaceae</taxon>
        <taxon>Streptococcus</taxon>
    </lineage>
</organism>